<accession>A0A388KY86</accession>
<keyword evidence="2" id="KW-1185">Reference proteome</keyword>
<sequence length="124" mass="13467">MVDDCVTAGVVVLGEGGDGMTIVEVVVDEGGGVDDVLAKKAVEVEEEVLKVDVEAEGGGRVMEAEVEEGVVVVRTWMVLEACCCSTVVIRLERSEWDAWRESRVAFMEVMREKRMEESAGASWA</sequence>
<evidence type="ECO:0000313" key="1">
    <source>
        <dbReference type="EMBL" id="GBG75027.1"/>
    </source>
</evidence>
<comment type="caution">
    <text evidence="1">The sequence shown here is derived from an EMBL/GenBank/DDBJ whole genome shotgun (WGS) entry which is preliminary data.</text>
</comment>
<organism evidence="1 2">
    <name type="scientific">Chara braunii</name>
    <name type="common">Braun's stonewort</name>
    <dbReference type="NCBI Taxonomy" id="69332"/>
    <lineage>
        <taxon>Eukaryota</taxon>
        <taxon>Viridiplantae</taxon>
        <taxon>Streptophyta</taxon>
        <taxon>Charophyceae</taxon>
        <taxon>Charales</taxon>
        <taxon>Characeae</taxon>
        <taxon>Chara</taxon>
    </lineage>
</organism>
<dbReference type="AlphaFoldDB" id="A0A388KY86"/>
<dbReference type="Proteomes" id="UP000265515">
    <property type="component" value="Unassembled WGS sequence"/>
</dbReference>
<protein>
    <submittedName>
        <fullName evidence="1">Uncharacterized protein</fullName>
    </submittedName>
</protein>
<name>A0A388KY86_CHABU</name>
<gene>
    <name evidence="1" type="ORF">CBR_g19541</name>
</gene>
<dbReference type="EMBL" id="BFEA01000216">
    <property type="protein sequence ID" value="GBG75027.1"/>
    <property type="molecule type" value="Genomic_DNA"/>
</dbReference>
<proteinExistence type="predicted"/>
<reference evidence="1 2" key="1">
    <citation type="journal article" date="2018" name="Cell">
        <title>The Chara Genome: Secondary Complexity and Implications for Plant Terrestrialization.</title>
        <authorList>
            <person name="Nishiyama T."/>
            <person name="Sakayama H."/>
            <person name="Vries J.D."/>
            <person name="Buschmann H."/>
            <person name="Saint-Marcoux D."/>
            <person name="Ullrich K.K."/>
            <person name="Haas F.B."/>
            <person name="Vanderstraeten L."/>
            <person name="Becker D."/>
            <person name="Lang D."/>
            <person name="Vosolsobe S."/>
            <person name="Rombauts S."/>
            <person name="Wilhelmsson P.K.I."/>
            <person name="Janitza P."/>
            <person name="Kern R."/>
            <person name="Heyl A."/>
            <person name="Rumpler F."/>
            <person name="Villalobos L.I.A.C."/>
            <person name="Clay J.M."/>
            <person name="Skokan R."/>
            <person name="Toyoda A."/>
            <person name="Suzuki Y."/>
            <person name="Kagoshima H."/>
            <person name="Schijlen E."/>
            <person name="Tajeshwar N."/>
            <person name="Catarino B."/>
            <person name="Hetherington A.J."/>
            <person name="Saltykova A."/>
            <person name="Bonnot C."/>
            <person name="Breuninger H."/>
            <person name="Symeonidi A."/>
            <person name="Radhakrishnan G.V."/>
            <person name="Van Nieuwerburgh F."/>
            <person name="Deforce D."/>
            <person name="Chang C."/>
            <person name="Karol K.G."/>
            <person name="Hedrich R."/>
            <person name="Ulvskov P."/>
            <person name="Glockner G."/>
            <person name="Delwiche C.F."/>
            <person name="Petrasek J."/>
            <person name="Van de Peer Y."/>
            <person name="Friml J."/>
            <person name="Beilby M."/>
            <person name="Dolan L."/>
            <person name="Kohara Y."/>
            <person name="Sugano S."/>
            <person name="Fujiyama A."/>
            <person name="Delaux P.-M."/>
            <person name="Quint M."/>
            <person name="TheiBen G."/>
            <person name="Hagemann M."/>
            <person name="Harholt J."/>
            <person name="Dunand C."/>
            <person name="Zachgo S."/>
            <person name="Langdale J."/>
            <person name="Maumus F."/>
            <person name="Straeten D.V.D."/>
            <person name="Gould S.B."/>
            <person name="Rensing S.A."/>
        </authorList>
    </citation>
    <scope>NUCLEOTIDE SEQUENCE [LARGE SCALE GENOMIC DNA]</scope>
    <source>
        <strain evidence="1 2">S276</strain>
    </source>
</reference>
<dbReference type="Gramene" id="GBG75027">
    <property type="protein sequence ID" value="GBG75027"/>
    <property type="gene ID" value="CBR_g19541"/>
</dbReference>
<evidence type="ECO:0000313" key="2">
    <source>
        <dbReference type="Proteomes" id="UP000265515"/>
    </source>
</evidence>